<protein>
    <submittedName>
        <fullName evidence="2">Heptaprenyl diphosphate synthase</fullName>
    </submittedName>
</protein>
<dbReference type="InterPro" id="IPR010898">
    <property type="entry name" value="Hpre_diP_synth_I"/>
</dbReference>
<keyword evidence="3" id="KW-1185">Reference proteome</keyword>
<reference evidence="3" key="1">
    <citation type="submission" date="2017-04" db="EMBL/GenBank/DDBJ databases">
        <authorList>
            <person name="Varghese N."/>
            <person name="Submissions S."/>
        </authorList>
    </citation>
    <scope>NUCLEOTIDE SEQUENCE [LARGE SCALE GENOMIC DNA]</scope>
    <source>
        <strain evidence="3">DSM 20463</strain>
    </source>
</reference>
<proteinExistence type="predicted"/>
<feature type="transmembrane region" description="Helical" evidence="1">
    <location>
        <begin position="101"/>
        <end position="125"/>
    </location>
</feature>
<evidence type="ECO:0000313" key="2">
    <source>
        <dbReference type="EMBL" id="SMB82332.1"/>
    </source>
</evidence>
<dbReference type="AlphaFoldDB" id="A0A1W1UML4"/>
<name>A0A1W1UML4_PEPAS</name>
<keyword evidence="1" id="KW-0812">Transmembrane</keyword>
<keyword evidence="1" id="KW-0472">Membrane</keyword>
<feature type="transmembrane region" description="Helical" evidence="1">
    <location>
        <begin position="132"/>
        <end position="152"/>
    </location>
</feature>
<organism evidence="2 3">
    <name type="scientific">Peptoniphilus asaccharolyticus DSM 20463</name>
    <dbReference type="NCBI Taxonomy" id="573058"/>
    <lineage>
        <taxon>Bacteria</taxon>
        <taxon>Bacillati</taxon>
        <taxon>Bacillota</taxon>
        <taxon>Tissierellia</taxon>
        <taxon>Tissierellales</taxon>
        <taxon>Peptoniphilaceae</taxon>
        <taxon>Peptoniphilus</taxon>
    </lineage>
</organism>
<evidence type="ECO:0000256" key="1">
    <source>
        <dbReference type="SAM" id="Phobius"/>
    </source>
</evidence>
<accession>A0A1W1UML4</accession>
<gene>
    <name evidence="2" type="ORF">SAMN00017477_0447</name>
</gene>
<dbReference type="PIRSF" id="PIRSF027391">
    <property type="entry name" value="Hpre_diP_synt_I"/>
    <property type="match status" value="1"/>
</dbReference>
<dbReference type="OrthoDB" id="9799095at2"/>
<dbReference type="RefSeq" id="WP_084230127.1">
    <property type="nucleotide sequence ID" value="NZ_FWWR01000009.1"/>
</dbReference>
<dbReference type="Gene3D" id="1.10.1760.20">
    <property type="match status" value="1"/>
</dbReference>
<dbReference type="EMBL" id="FWWR01000009">
    <property type="protein sequence ID" value="SMB82332.1"/>
    <property type="molecule type" value="Genomic_DNA"/>
</dbReference>
<dbReference type="Pfam" id="PF07456">
    <property type="entry name" value="Hpre_diP_synt_I"/>
    <property type="match status" value="1"/>
</dbReference>
<feature type="transmembrane region" description="Helical" evidence="1">
    <location>
        <begin position="30"/>
        <end position="52"/>
    </location>
</feature>
<sequence>MRVKKLIFLSLLVAVGLVIGLFEMMIPTPIAIPGAKLGLSNMVVLITILFFGNKEGIAVAGLKSVLLMVVTGSVTSFIFSFSGAMLSAISMSISNKFLKKYISNVGVSLIGSTFHNIGQVLAACVVLKTFKIVSYLPILLIIGIFTGYFVGITSDYAVKNLSKTFKGNINE</sequence>
<feature type="transmembrane region" description="Helical" evidence="1">
    <location>
        <begin position="64"/>
        <end position="89"/>
    </location>
</feature>
<evidence type="ECO:0000313" key="3">
    <source>
        <dbReference type="Proteomes" id="UP000192368"/>
    </source>
</evidence>
<dbReference type="InterPro" id="IPR014535">
    <property type="entry name" value="Hpre_diP_synt_I"/>
</dbReference>
<keyword evidence="1" id="KW-1133">Transmembrane helix</keyword>
<dbReference type="Proteomes" id="UP000192368">
    <property type="component" value="Unassembled WGS sequence"/>
</dbReference>
<dbReference type="STRING" id="573058.SAMN00017477_0447"/>